<reference evidence="1 2" key="1">
    <citation type="submission" date="2019-11" db="EMBL/GenBank/DDBJ databases">
        <title>Characterization of Elizabethkingia argenteiflava sp. nov., isolated from inner surface of Soybean Pods.</title>
        <authorList>
            <person name="Mo S."/>
        </authorList>
    </citation>
    <scope>NUCLEOTIDE SEQUENCE [LARGE SCALE GENOMIC DNA]</scope>
    <source>
        <strain evidence="1 2">YB22</strain>
    </source>
</reference>
<organism evidence="1 2">
    <name type="scientific">Elizabethkingia argenteiflava</name>
    <dbReference type="NCBI Taxonomy" id="2681556"/>
    <lineage>
        <taxon>Bacteria</taxon>
        <taxon>Pseudomonadati</taxon>
        <taxon>Bacteroidota</taxon>
        <taxon>Flavobacteriia</taxon>
        <taxon>Flavobacteriales</taxon>
        <taxon>Weeksellaceae</taxon>
        <taxon>Elizabethkingia</taxon>
    </lineage>
</organism>
<gene>
    <name evidence="1" type="ORF">GNY06_01520</name>
</gene>
<evidence type="ECO:0000313" key="2">
    <source>
        <dbReference type="Proteomes" id="UP000553459"/>
    </source>
</evidence>
<sequence>MADIYDCNGKFVCDLDINHKNIEKKEVILSNYRNFKVGTCEDFFYGTPFEGQINNKAYYSFNNNTFIPLSLISQYFYYYSTKVINIITDFEKLNTVFINRNLPENKFTFDNTIGIGQKEAKFIVKYWFTDIDESKTGMYILRKSINNFFSLLKKQKDKEGQIAGEIFYNIPFRFPIKATIIGQNIAKDKFFSYRLFNVEPNKKDFSFFINDQDIEPMALVDTRSAENNEENSGTYTNNITIDWVEILDLVSDPPIIPINPNLGVQEITVDNDIFLHSPTYKKTKKIQNYRNYTKGNTVVNILEAQEILNNQTTTGNSIQAIDYTSIKENSSGLFLKILEYLKEKGVNIFFATINDSTDNKFSFYGPNNSKIPYLIIAIANLNNREFFIIETGLYPNIGIVQNLSNRPVQKKK</sequence>
<proteinExistence type="predicted"/>
<name>A0A845PVI4_9FLAO</name>
<dbReference type="RefSeq" id="WP_166518491.1">
    <property type="nucleotide sequence ID" value="NZ_JAAABJ010000187.1"/>
</dbReference>
<comment type="caution">
    <text evidence="1">The sequence shown here is derived from an EMBL/GenBank/DDBJ whole genome shotgun (WGS) entry which is preliminary data.</text>
</comment>
<protein>
    <submittedName>
        <fullName evidence="1">Uncharacterized protein</fullName>
    </submittedName>
</protein>
<dbReference type="EMBL" id="JAAABJ010000187">
    <property type="protein sequence ID" value="NAW50120.1"/>
    <property type="molecule type" value="Genomic_DNA"/>
</dbReference>
<accession>A0A845PVI4</accession>
<keyword evidence="2" id="KW-1185">Reference proteome</keyword>
<dbReference type="Proteomes" id="UP000553459">
    <property type="component" value="Unassembled WGS sequence"/>
</dbReference>
<dbReference type="AlphaFoldDB" id="A0A845PVI4"/>
<evidence type="ECO:0000313" key="1">
    <source>
        <dbReference type="EMBL" id="NAW50120.1"/>
    </source>
</evidence>